<name>A0AAV1J3J8_9NEOP</name>
<keyword evidence="3" id="KW-1185">Reference proteome</keyword>
<dbReference type="Proteomes" id="UP001497472">
    <property type="component" value="Unassembled WGS sequence"/>
</dbReference>
<organism evidence="2 3">
    <name type="scientific">Leptosia nina</name>
    <dbReference type="NCBI Taxonomy" id="320188"/>
    <lineage>
        <taxon>Eukaryota</taxon>
        <taxon>Metazoa</taxon>
        <taxon>Ecdysozoa</taxon>
        <taxon>Arthropoda</taxon>
        <taxon>Hexapoda</taxon>
        <taxon>Insecta</taxon>
        <taxon>Pterygota</taxon>
        <taxon>Neoptera</taxon>
        <taxon>Endopterygota</taxon>
        <taxon>Lepidoptera</taxon>
        <taxon>Glossata</taxon>
        <taxon>Ditrysia</taxon>
        <taxon>Papilionoidea</taxon>
        <taxon>Pieridae</taxon>
        <taxon>Pierinae</taxon>
        <taxon>Leptosia</taxon>
    </lineage>
</organism>
<evidence type="ECO:0000256" key="1">
    <source>
        <dbReference type="SAM" id="MobiDB-lite"/>
    </source>
</evidence>
<sequence length="83" mass="10081">MDEYYSQDWEEEERPLSRSRSARWSRTPRTPRALSPRKVIDEDRFFRNEINRRSYRPVSAREPPRSACSRRSSISQRPAFTIY</sequence>
<feature type="compositionally biased region" description="Acidic residues" evidence="1">
    <location>
        <begin position="1"/>
        <end position="13"/>
    </location>
</feature>
<feature type="region of interest" description="Disordered" evidence="1">
    <location>
        <begin position="1"/>
        <end position="36"/>
    </location>
</feature>
<protein>
    <submittedName>
        <fullName evidence="2">Uncharacterized protein</fullName>
    </submittedName>
</protein>
<evidence type="ECO:0000313" key="2">
    <source>
        <dbReference type="EMBL" id="CAK1544057.1"/>
    </source>
</evidence>
<reference evidence="2 3" key="1">
    <citation type="submission" date="2023-11" db="EMBL/GenBank/DDBJ databases">
        <authorList>
            <person name="Okamura Y."/>
        </authorList>
    </citation>
    <scope>NUCLEOTIDE SEQUENCE [LARGE SCALE GENOMIC DNA]</scope>
</reference>
<dbReference type="EMBL" id="CAVLEF010000005">
    <property type="protein sequence ID" value="CAK1544057.1"/>
    <property type="molecule type" value="Genomic_DNA"/>
</dbReference>
<comment type="caution">
    <text evidence="2">The sequence shown here is derived from an EMBL/GenBank/DDBJ whole genome shotgun (WGS) entry which is preliminary data.</text>
</comment>
<evidence type="ECO:0000313" key="3">
    <source>
        <dbReference type="Proteomes" id="UP001497472"/>
    </source>
</evidence>
<proteinExistence type="predicted"/>
<feature type="region of interest" description="Disordered" evidence="1">
    <location>
        <begin position="55"/>
        <end position="83"/>
    </location>
</feature>
<feature type="compositionally biased region" description="Polar residues" evidence="1">
    <location>
        <begin position="69"/>
        <end position="83"/>
    </location>
</feature>
<dbReference type="AlphaFoldDB" id="A0AAV1J3J8"/>
<gene>
    <name evidence="2" type="ORF">LNINA_LOCUS3837</name>
</gene>
<accession>A0AAV1J3J8</accession>